<feature type="chain" id="PRO_5045238061" evidence="1">
    <location>
        <begin position="24"/>
        <end position="438"/>
    </location>
</feature>
<evidence type="ECO:0000313" key="2">
    <source>
        <dbReference type="EMBL" id="GMG86176.1"/>
    </source>
</evidence>
<keyword evidence="1" id="KW-0732">Signal</keyword>
<sequence length="438" mass="47096">MQKNVAKTALKMLLLGLATTAAATVTASTDANDFYEKVMGSAPPLPADISQQPLSCIIGAAANPEKFRDATQAGYDKSGWESRIAADWNYFGEEARHGKLLVIDFARIPNRAEPAYRYLGNANSYDELYEPWSSSKVMAITGTMARLRAQGLPGNSSVGGLPMADLLTSIHSYEPFGTANGDSNSIATYFVNTAGREYLTGLFHQHWLKLSNPDVRIRGAYGADPLAPEPAIWQGGGKRTALSSFRPSDTDPLYQPYRCDECGLTGNKPATLLAQAEWLKRLAAHERDTGTRHPGLLSSDIHTLFYGSGHSDSSRPVGGMMQGIGTMLHTALAAAISGEQPPAPAERNAWAKKILDEATDGQWRVFQKIGWGYSGTRTADEAVSLAHVCLPGYQGGREFTVAARANVPGEPGEKEGQAAALQLQTLFDESMAKLLTEG</sequence>
<dbReference type="RefSeq" id="WP_285762682.1">
    <property type="nucleotide sequence ID" value="NZ_BSYJ01000001.1"/>
</dbReference>
<accession>A0ABQ6LVT2</accession>
<organism evidence="2 3">
    <name type="scientific">Biformimicrobium ophioploci</name>
    <dbReference type="NCBI Taxonomy" id="3036711"/>
    <lineage>
        <taxon>Bacteria</taxon>
        <taxon>Pseudomonadati</taxon>
        <taxon>Pseudomonadota</taxon>
        <taxon>Gammaproteobacteria</taxon>
        <taxon>Cellvibrionales</taxon>
        <taxon>Microbulbiferaceae</taxon>
        <taxon>Biformimicrobium</taxon>
    </lineage>
</organism>
<evidence type="ECO:0000313" key="3">
    <source>
        <dbReference type="Proteomes" id="UP001224392"/>
    </source>
</evidence>
<name>A0ABQ6LVT2_9GAMM</name>
<comment type="caution">
    <text evidence="2">The sequence shown here is derived from an EMBL/GenBank/DDBJ whole genome shotgun (WGS) entry which is preliminary data.</text>
</comment>
<dbReference type="Proteomes" id="UP001224392">
    <property type="component" value="Unassembled WGS sequence"/>
</dbReference>
<protein>
    <submittedName>
        <fullName evidence="2">Uncharacterized protein</fullName>
    </submittedName>
</protein>
<gene>
    <name evidence="2" type="ORF">MNKW57_04970</name>
</gene>
<evidence type="ECO:0000256" key="1">
    <source>
        <dbReference type="SAM" id="SignalP"/>
    </source>
</evidence>
<dbReference type="EMBL" id="BSYJ01000001">
    <property type="protein sequence ID" value="GMG86176.1"/>
    <property type="molecule type" value="Genomic_DNA"/>
</dbReference>
<feature type="signal peptide" evidence="1">
    <location>
        <begin position="1"/>
        <end position="23"/>
    </location>
</feature>
<keyword evidence="3" id="KW-1185">Reference proteome</keyword>
<proteinExistence type="predicted"/>
<reference evidence="2 3" key="1">
    <citation type="submission" date="2023-04" db="EMBL/GenBank/DDBJ databases">
        <title>Marinobulbifer ophiurae gen. nov., sp. Nov., isolate from tissue of brittle star Ophioplocus japonicus.</title>
        <authorList>
            <person name="Kawano K."/>
            <person name="Sawayama S."/>
            <person name="Nakagawa S."/>
        </authorList>
    </citation>
    <scope>NUCLEOTIDE SEQUENCE [LARGE SCALE GENOMIC DNA]</scope>
    <source>
        <strain evidence="2 3">NKW57</strain>
    </source>
</reference>